<reference evidence="1 2" key="1">
    <citation type="submission" date="2024-05" db="EMBL/GenBank/DDBJ databases">
        <authorList>
            <person name="Wallberg A."/>
        </authorList>
    </citation>
    <scope>NUCLEOTIDE SEQUENCE [LARGE SCALE GENOMIC DNA]</scope>
</reference>
<dbReference type="AlphaFoldDB" id="A0AAV2SUU2"/>
<gene>
    <name evidence="1" type="ORF">MNOR_LOCUS40234</name>
</gene>
<comment type="caution">
    <text evidence="1">The sequence shown here is derived from an EMBL/GenBank/DDBJ whole genome shotgun (WGS) entry which is preliminary data.</text>
</comment>
<protein>
    <submittedName>
        <fullName evidence="1">Uncharacterized protein</fullName>
    </submittedName>
</protein>
<accession>A0AAV2SUU2</accession>
<proteinExistence type="predicted"/>
<evidence type="ECO:0000313" key="1">
    <source>
        <dbReference type="EMBL" id="CAL4236521.1"/>
    </source>
</evidence>
<keyword evidence="2" id="KW-1185">Reference proteome</keyword>
<dbReference type="Proteomes" id="UP001497623">
    <property type="component" value="Unassembled WGS sequence"/>
</dbReference>
<sequence>VGHVLEIAPVGVYDNLHTIMCQAEDKIFQHDNTVQLADCANNHWTHENWPCDAEFPTDPNDVTRYDCPEEHTSPPVGALQVGDTVMKAGRRVAKLYECEPGKAWLSGSRVRLSTCKPGNE</sequence>
<feature type="non-terminal residue" evidence="1">
    <location>
        <position position="1"/>
    </location>
</feature>
<organism evidence="1 2">
    <name type="scientific">Meganyctiphanes norvegica</name>
    <name type="common">Northern krill</name>
    <name type="synonym">Thysanopoda norvegica</name>
    <dbReference type="NCBI Taxonomy" id="48144"/>
    <lineage>
        <taxon>Eukaryota</taxon>
        <taxon>Metazoa</taxon>
        <taxon>Ecdysozoa</taxon>
        <taxon>Arthropoda</taxon>
        <taxon>Crustacea</taxon>
        <taxon>Multicrustacea</taxon>
        <taxon>Malacostraca</taxon>
        <taxon>Eumalacostraca</taxon>
        <taxon>Eucarida</taxon>
        <taxon>Euphausiacea</taxon>
        <taxon>Euphausiidae</taxon>
        <taxon>Meganyctiphanes</taxon>
    </lineage>
</organism>
<feature type="non-terminal residue" evidence="1">
    <location>
        <position position="120"/>
    </location>
</feature>
<evidence type="ECO:0000313" key="2">
    <source>
        <dbReference type="Proteomes" id="UP001497623"/>
    </source>
</evidence>
<dbReference type="EMBL" id="CAXKWB010118557">
    <property type="protein sequence ID" value="CAL4236521.1"/>
    <property type="molecule type" value="Genomic_DNA"/>
</dbReference>
<name>A0AAV2SUU2_MEGNR</name>